<evidence type="ECO:0000256" key="1">
    <source>
        <dbReference type="SAM" id="Phobius"/>
    </source>
</evidence>
<proteinExistence type="predicted"/>
<accession>A0AAW3I6N2</accession>
<dbReference type="Proteomes" id="UP000037511">
    <property type="component" value="Unassembled WGS sequence"/>
</dbReference>
<name>A0AAW3I6N2_9BURK</name>
<dbReference type="EMBL" id="LGVG01000017">
    <property type="protein sequence ID" value="KNE26978.1"/>
    <property type="molecule type" value="Genomic_DNA"/>
</dbReference>
<reference evidence="2 3" key="1">
    <citation type="submission" date="2015-07" db="EMBL/GenBank/DDBJ databases">
        <title>Draft genome of Achromobacter spanius.</title>
        <authorList>
            <person name="Wang X."/>
        </authorList>
    </citation>
    <scope>NUCLEOTIDE SEQUENCE [LARGE SCALE GENOMIC DNA]</scope>
    <source>
        <strain evidence="2 3">CGMCC9173</strain>
    </source>
</reference>
<dbReference type="AlphaFoldDB" id="A0AAW3I6N2"/>
<evidence type="ECO:0000313" key="2">
    <source>
        <dbReference type="EMBL" id="KNE26978.1"/>
    </source>
</evidence>
<organism evidence="2 3">
    <name type="scientific">Achromobacter spanius</name>
    <dbReference type="NCBI Taxonomy" id="217203"/>
    <lineage>
        <taxon>Bacteria</taxon>
        <taxon>Pseudomonadati</taxon>
        <taxon>Pseudomonadota</taxon>
        <taxon>Betaproteobacteria</taxon>
        <taxon>Burkholderiales</taxon>
        <taxon>Alcaligenaceae</taxon>
        <taxon>Achromobacter</taxon>
    </lineage>
</organism>
<sequence length="243" mass="26172">MTAIFFAAPHQRGAAAIEFAVAGAMVLLLGLLGVEAARWQAVRQMTHVALMEAARAGATAHGDPIPMRDAFLHGLLPLYASAHGETGARRELTRVQSELGKSVGLTPWRIEVLGPNARAFREHGGSGLNVPAAPARRTIDNSYQDLQHARRPSRPGGPSIFQANTLTLRLTYLHKPWLAPVRAVLAASGRNNASYAGVARQHGLLPIQIELEIEMQSDPVDWTDSGRYPAEIVAGACRQARCN</sequence>
<keyword evidence="1" id="KW-1133">Transmembrane helix</keyword>
<feature type="transmembrane region" description="Helical" evidence="1">
    <location>
        <begin position="15"/>
        <end position="34"/>
    </location>
</feature>
<gene>
    <name evidence="2" type="ORF">AFM18_15085</name>
</gene>
<keyword evidence="1" id="KW-0472">Membrane</keyword>
<evidence type="ECO:0000313" key="3">
    <source>
        <dbReference type="Proteomes" id="UP000037511"/>
    </source>
</evidence>
<dbReference type="RefSeq" id="WP_050447683.1">
    <property type="nucleotide sequence ID" value="NZ_LGVG01000017.1"/>
</dbReference>
<keyword evidence="1" id="KW-0812">Transmembrane</keyword>
<protein>
    <submittedName>
        <fullName evidence="2">Pilus assembly protein TadE</fullName>
    </submittedName>
</protein>
<comment type="caution">
    <text evidence="2">The sequence shown here is derived from an EMBL/GenBank/DDBJ whole genome shotgun (WGS) entry which is preliminary data.</text>
</comment>